<dbReference type="GO" id="GO:0022857">
    <property type="term" value="F:transmembrane transporter activity"/>
    <property type="evidence" value="ECO:0007669"/>
    <property type="project" value="InterPro"/>
</dbReference>
<comment type="subcellular location">
    <subcellularLocation>
        <location evidence="1">Cell membrane</location>
        <topology evidence="1">Multi-pass membrane protein</topology>
    </subcellularLocation>
</comment>
<dbReference type="GO" id="GO:0005886">
    <property type="term" value="C:plasma membrane"/>
    <property type="evidence" value="ECO:0007669"/>
    <property type="project" value="UniProtKB-SubCell"/>
</dbReference>
<evidence type="ECO:0000256" key="3">
    <source>
        <dbReference type="ARBA" id="ARBA00022692"/>
    </source>
</evidence>
<name>A0A838XNW0_9HYPH</name>
<dbReference type="Proteomes" id="UP000559404">
    <property type="component" value="Unassembled WGS sequence"/>
</dbReference>
<keyword evidence="3 6" id="KW-0812">Transmembrane</keyword>
<evidence type="ECO:0000256" key="4">
    <source>
        <dbReference type="ARBA" id="ARBA00022989"/>
    </source>
</evidence>
<keyword evidence="5 6" id="KW-0472">Membrane</keyword>
<feature type="transmembrane region" description="Helical" evidence="6">
    <location>
        <begin position="323"/>
        <end position="343"/>
    </location>
</feature>
<evidence type="ECO:0000256" key="1">
    <source>
        <dbReference type="ARBA" id="ARBA00004651"/>
    </source>
</evidence>
<evidence type="ECO:0000256" key="2">
    <source>
        <dbReference type="ARBA" id="ARBA00022475"/>
    </source>
</evidence>
<reference evidence="7 8" key="2">
    <citation type="submission" date="2020-08" db="EMBL/GenBank/DDBJ databases">
        <title>Stappia taiwanensis sp. nov., isolated from a coastal thermal spring.</title>
        <authorList>
            <person name="Kampfer P."/>
        </authorList>
    </citation>
    <scope>NUCLEOTIDE SEQUENCE [LARGE SCALE GENOMIC DNA]</scope>
    <source>
        <strain evidence="7 8">DSM 23284</strain>
    </source>
</reference>
<organism evidence="7 8">
    <name type="scientific">Stappia taiwanensis</name>
    <dbReference type="NCBI Taxonomy" id="992267"/>
    <lineage>
        <taxon>Bacteria</taxon>
        <taxon>Pseudomonadati</taxon>
        <taxon>Pseudomonadota</taxon>
        <taxon>Alphaproteobacteria</taxon>
        <taxon>Hyphomicrobiales</taxon>
        <taxon>Stappiaceae</taxon>
        <taxon>Stappia</taxon>
    </lineage>
</organism>
<dbReference type="PANTHER" id="PTHR47089">
    <property type="entry name" value="ABC TRANSPORTER, PERMEASE PROTEIN"/>
    <property type="match status" value="1"/>
</dbReference>
<keyword evidence="2" id="KW-1003">Cell membrane</keyword>
<protein>
    <submittedName>
        <fullName evidence="7">ABC transporter permease</fullName>
    </submittedName>
</protein>
<dbReference type="EMBL" id="JACEON010000007">
    <property type="protein sequence ID" value="MBA4611902.1"/>
    <property type="molecule type" value="Genomic_DNA"/>
</dbReference>
<dbReference type="PANTHER" id="PTHR47089:SF1">
    <property type="entry name" value="GUANOSINE ABC TRANSPORTER PERMEASE PROTEIN NUPP"/>
    <property type="match status" value="1"/>
</dbReference>
<feature type="transmembrane region" description="Helical" evidence="6">
    <location>
        <begin position="114"/>
        <end position="134"/>
    </location>
</feature>
<feature type="transmembrane region" description="Helical" evidence="6">
    <location>
        <begin position="62"/>
        <end position="80"/>
    </location>
</feature>
<feature type="transmembrane region" description="Helical" evidence="6">
    <location>
        <begin position="279"/>
        <end position="311"/>
    </location>
</feature>
<dbReference type="AlphaFoldDB" id="A0A838XNW0"/>
<dbReference type="InterPro" id="IPR001851">
    <property type="entry name" value="ABC_transp_permease"/>
</dbReference>
<feature type="transmembrane region" description="Helical" evidence="6">
    <location>
        <begin position="146"/>
        <end position="164"/>
    </location>
</feature>
<proteinExistence type="predicted"/>
<keyword evidence="8" id="KW-1185">Reference proteome</keyword>
<feature type="transmembrane region" description="Helical" evidence="6">
    <location>
        <begin position="197"/>
        <end position="215"/>
    </location>
</feature>
<feature type="transmembrane region" description="Helical" evidence="6">
    <location>
        <begin position="92"/>
        <end position="108"/>
    </location>
</feature>
<dbReference type="RefSeq" id="WP_181760096.1">
    <property type="nucleotide sequence ID" value="NZ_BMCR01000008.1"/>
</dbReference>
<evidence type="ECO:0000256" key="5">
    <source>
        <dbReference type="ARBA" id="ARBA00023136"/>
    </source>
</evidence>
<gene>
    <name evidence="7" type="ORF">H1W37_09585</name>
</gene>
<feature type="transmembrane region" description="Helical" evidence="6">
    <location>
        <begin position="236"/>
        <end position="259"/>
    </location>
</feature>
<evidence type="ECO:0000313" key="7">
    <source>
        <dbReference type="EMBL" id="MBA4611902.1"/>
    </source>
</evidence>
<sequence>MIRFEPRENVSSARRVGAPVAAALVALLLASLPIAAAGAPVLEAYLLMARGAFGSVFAFSELLARATPLILTGLAAAVAFRARLWNIGGEGQLYAGALAAVAVGTGAISAPPALLIPLVVLAGAFAGGMMMLLPTLLKVRLGADEVVTTLLLNFVVILAVQMMLEGPMKDPMGMGWPQSEPMLDEAMLPKLLERMRVHSGLILALVMAVAVHVFLKRTVWGFEIRAVGENPEAARHAGIPVTATFVRVGLLSGALAGLAGVSEVAGLKGYLTADLSPGFGYTGIVVAMLAGLSPLGVVFAALFIAGIFVGADSMSRAIGVSNYLADLVVATSLICVLVSGLFVRFRIRLVTPKARKADA</sequence>
<comment type="caution">
    <text evidence="7">The sequence shown here is derived from an EMBL/GenBank/DDBJ whole genome shotgun (WGS) entry which is preliminary data.</text>
</comment>
<reference evidence="7 8" key="1">
    <citation type="submission" date="2020-07" db="EMBL/GenBank/DDBJ databases">
        <authorList>
            <person name="Li M."/>
        </authorList>
    </citation>
    <scope>NUCLEOTIDE SEQUENCE [LARGE SCALE GENOMIC DNA]</scope>
    <source>
        <strain evidence="7 8">DSM 23284</strain>
    </source>
</reference>
<keyword evidence="4 6" id="KW-1133">Transmembrane helix</keyword>
<evidence type="ECO:0000313" key="8">
    <source>
        <dbReference type="Proteomes" id="UP000559404"/>
    </source>
</evidence>
<evidence type="ECO:0000256" key="6">
    <source>
        <dbReference type="SAM" id="Phobius"/>
    </source>
</evidence>
<dbReference type="Pfam" id="PF02653">
    <property type="entry name" value="BPD_transp_2"/>
    <property type="match status" value="1"/>
</dbReference>
<dbReference type="CDD" id="cd06580">
    <property type="entry name" value="TM_PBP1_transp_TpRbsC_like"/>
    <property type="match status" value="1"/>
</dbReference>
<accession>A0A838XNW0</accession>